<dbReference type="Proteomes" id="UP000270094">
    <property type="component" value="Unassembled WGS sequence"/>
</dbReference>
<sequence>MPLVYLAATDGSLELQLASILRQIKCVYQISLIWIKSDF</sequence>
<evidence type="ECO:0000313" key="1">
    <source>
        <dbReference type="EMBL" id="VDM84883.1"/>
    </source>
</evidence>
<gene>
    <name evidence="1" type="ORF">SVUK_LOCUS19881</name>
</gene>
<proteinExistence type="predicted"/>
<dbReference type="EMBL" id="UYYB01134147">
    <property type="protein sequence ID" value="VDM84883.1"/>
    <property type="molecule type" value="Genomic_DNA"/>
</dbReference>
<dbReference type="AlphaFoldDB" id="A0A3P7JUT2"/>
<keyword evidence="2" id="KW-1185">Reference proteome</keyword>
<protein>
    <submittedName>
        <fullName evidence="1">Uncharacterized protein</fullName>
    </submittedName>
</protein>
<accession>A0A3P7JUT2</accession>
<evidence type="ECO:0000313" key="2">
    <source>
        <dbReference type="Proteomes" id="UP000270094"/>
    </source>
</evidence>
<name>A0A3P7JUT2_STRVU</name>
<reference evidence="1 2" key="1">
    <citation type="submission" date="2018-11" db="EMBL/GenBank/DDBJ databases">
        <authorList>
            <consortium name="Pathogen Informatics"/>
        </authorList>
    </citation>
    <scope>NUCLEOTIDE SEQUENCE [LARGE SCALE GENOMIC DNA]</scope>
</reference>
<organism evidence="1 2">
    <name type="scientific">Strongylus vulgaris</name>
    <name type="common">Blood worm</name>
    <dbReference type="NCBI Taxonomy" id="40348"/>
    <lineage>
        <taxon>Eukaryota</taxon>
        <taxon>Metazoa</taxon>
        <taxon>Ecdysozoa</taxon>
        <taxon>Nematoda</taxon>
        <taxon>Chromadorea</taxon>
        <taxon>Rhabditida</taxon>
        <taxon>Rhabditina</taxon>
        <taxon>Rhabditomorpha</taxon>
        <taxon>Strongyloidea</taxon>
        <taxon>Strongylidae</taxon>
        <taxon>Strongylus</taxon>
    </lineage>
</organism>